<keyword evidence="5 7" id="KW-0804">Transcription</keyword>
<dbReference type="InterPro" id="IPR010409">
    <property type="entry name" value="GAGA-bd_tscrpt_act"/>
</dbReference>
<dbReference type="Pfam" id="PF06217">
    <property type="entry name" value="GAGA_bind"/>
    <property type="match status" value="1"/>
</dbReference>
<evidence type="ECO:0000256" key="4">
    <source>
        <dbReference type="ARBA" id="ARBA00023125"/>
    </source>
</evidence>
<evidence type="ECO:0000256" key="6">
    <source>
        <dbReference type="ARBA" id="ARBA00023242"/>
    </source>
</evidence>
<protein>
    <recommendedName>
        <fullName evidence="7">GAGA-binding transcriptional activator</fullName>
    </recommendedName>
</protein>
<dbReference type="GO" id="GO:0003700">
    <property type="term" value="F:DNA-binding transcription factor activity"/>
    <property type="evidence" value="ECO:0007669"/>
    <property type="project" value="UniProtKB-UniRule"/>
</dbReference>
<keyword evidence="3 7" id="KW-0805">Transcription regulation</keyword>
<evidence type="ECO:0000256" key="7">
    <source>
        <dbReference type="RuleBase" id="RU367160"/>
    </source>
</evidence>
<proteinExistence type="inferred from homology"/>
<evidence type="ECO:0000256" key="2">
    <source>
        <dbReference type="ARBA" id="ARBA00007911"/>
    </source>
</evidence>
<comment type="function">
    <text evidence="7">Transcriptional regulator that specifically binds to GA-rich elements (GAGA-repeats) present in regulatory sequences of genes involved in developmental processes.</text>
</comment>
<feature type="region of interest" description="Disordered" evidence="8">
    <location>
        <begin position="182"/>
        <end position="212"/>
    </location>
</feature>
<name>A0AAV3QB77_LITER</name>
<evidence type="ECO:0000256" key="3">
    <source>
        <dbReference type="ARBA" id="ARBA00023015"/>
    </source>
</evidence>
<comment type="similarity">
    <text evidence="2 7">Belongs to the BBR/BPC family.</text>
</comment>
<dbReference type="GO" id="GO:0009723">
    <property type="term" value="P:response to ethylene"/>
    <property type="evidence" value="ECO:0007669"/>
    <property type="project" value="TreeGrafter"/>
</dbReference>
<organism evidence="9 10">
    <name type="scientific">Lithospermum erythrorhizon</name>
    <name type="common">Purple gromwell</name>
    <name type="synonym">Lithospermum officinale var. erythrorhizon</name>
    <dbReference type="NCBI Taxonomy" id="34254"/>
    <lineage>
        <taxon>Eukaryota</taxon>
        <taxon>Viridiplantae</taxon>
        <taxon>Streptophyta</taxon>
        <taxon>Embryophyta</taxon>
        <taxon>Tracheophyta</taxon>
        <taxon>Spermatophyta</taxon>
        <taxon>Magnoliopsida</taxon>
        <taxon>eudicotyledons</taxon>
        <taxon>Gunneridae</taxon>
        <taxon>Pentapetalae</taxon>
        <taxon>asterids</taxon>
        <taxon>lamiids</taxon>
        <taxon>Boraginales</taxon>
        <taxon>Boraginaceae</taxon>
        <taxon>Boraginoideae</taxon>
        <taxon>Lithospermeae</taxon>
        <taxon>Lithospermum</taxon>
    </lineage>
</organism>
<feature type="compositionally biased region" description="Basic residues" evidence="8">
    <location>
        <begin position="193"/>
        <end position="202"/>
    </location>
</feature>
<evidence type="ECO:0000256" key="1">
    <source>
        <dbReference type="ARBA" id="ARBA00004123"/>
    </source>
</evidence>
<keyword evidence="10" id="KW-1185">Reference proteome</keyword>
<evidence type="ECO:0000256" key="5">
    <source>
        <dbReference type="ARBA" id="ARBA00023163"/>
    </source>
</evidence>
<dbReference type="AlphaFoldDB" id="A0AAV3QB77"/>
<dbReference type="GO" id="GO:0005634">
    <property type="term" value="C:nucleus"/>
    <property type="evidence" value="ECO:0007669"/>
    <property type="project" value="UniProtKB-SubCell"/>
</dbReference>
<evidence type="ECO:0000256" key="8">
    <source>
        <dbReference type="SAM" id="MobiDB-lite"/>
    </source>
</evidence>
<evidence type="ECO:0000313" key="10">
    <source>
        <dbReference type="Proteomes" id="UP001454036"/>
    </source>
</evidence>
<dbReference type="SMART" id="SM01226">
    <property type="entry name" value="GAGA_bind"/>
    <property type="match status" value="1"/>
</dbReference>
<keyword evidence="6 7" id="KW-0539">Nucleus</keyword>
<dbReference type="Proteomes" id="UP001454036">
    <property type="component" value="Unassembled WGS sequence"/>
</dbReference>
<dbReference type="EMBL" id="BAABME010003981">
    <property type="protein sequence ID" value="GAA0160740.1"/>
    <property type="molecule type" value="Genomic_DNA"/>
</dbReference>
<dbReference type="PANTHER" id="PTHR31421:SF22">
    <property type="entry name" value="PROTEIN BASIC PENTACYSTEINE3"/>
    <property type="match status" value="1"/>
</dbReference>
<dbReference type="PANTHER" id="PTHR31421">
    <property type="entry name" value="PROTEIN BASIC PENTACYSTEINE3"/>
    <property type="match status" value="1"/>
</dbReference>
<keyword evidence="4 7" id="KW-0238">DNA-binding</keyword>
<comment type="caution">
    <text evidence="9">The sequence shown here is derived from an EMBL/GenBank/DDBJ whole genome shotgun (WGS) entry which is preliminary data.</text>
</comment>
<gene>
    <name evidence="9" type="ORF">LIER_17226</name>
</gene>
<dbReference type="GO" id="GO:0043565">
    <property type="term" value="F:sequence-specific DNA binding"/>
    <property type="evidence" value="ECO:0007669"/>
    <property type="project" value="TreeGrafter"/>
</dbReference>
<comment type="subcellular location">
    <subcellularLocation>
        <location evidence="1 7">Nucleus</location>
    </subcellularLocation>
</comment>
<accession>A0AAV3QB77</accession>
<sequence>MDGHGNENIKNWSFLETSPIPLKGHLGLQLMSSTVDDNPLMHGASGGSIQGQQQPQQYYHHYHQQQLIHHQNHHGYPALMTTPTNGGLFYQHLMGGIMESSVGMGYIRDPWINFCKELNLNLVSNNNQHHANYGVFSESSSAHSVEMHPSNSLKNQSETLHPHIQEPCEEIDVDIGISKKRGAPKLQVDKSPRAKKSKRAPKAKKDESALSVPRIRAPKKSVEVVINGISMDISGIAIPVCTCTGSPQQCYRWGSGGWQSACCTNTLSVYPLPMNSKRRGVRVAGRKMSVGAFKKVLEKLASEGFNFSNPIDLRSYWAKHGTNKFVTIR</sequence>
<evidence type="ECO:0000313" key="9">
    <source>
        <dbReference type="EMBL" id="GAA0160740.1"/>
    </source>
</evidence>
<reference evidence="9 10" key="1">
    <citation type="submission" date="2024-01" db="EMBL/GenBank/DDBJ databases">
        <title>The complete chloroplast genome sequence of Lithospermum erythrorhizon: insights into the phylogenetic relationship among Boraginaceae species and the maternal lineages of purple gromwells.</title>
        <authorList>
            <person name="Okada T."/>
            <person name="Watanabe K."/>
        </authorList>
    </citation>
    <scope>NUCLEOTIDE SEQUENCE [LARGE SCALE GENOMIC DNA]</scope>
</reference>